<accession>A0A813HHP7</accession>
<dbReference type="OrthoDB" id="543156at2759"/>
<proteinExistence type="predicted"/>
<dbReference type="Pfam" id="PF01965">
    <property type="entry name" value="DJ-1_PfpI"/>
    <property type="match status" value="1"/>
</dbReference>
<dbReference type="InterPro" id="IPR029062">
    <property type="entry name" value="Class_I_gatase-like"/>
</dbReference>
<dbReference type="InterPro" id="IPR050325">
    <property type="entry name" value="Prot/Nucl_acid_deglycase"/>
</dbReference>
<evidence type="ECO:0000313" key="4">
    <source>
        <dbReference type="Proteomes" id="UP000654075"/>
    </source>
</evidence>
<reference evidence="3" key="1">
    <citation type="submission" date="2021-02" db="EMBL/GenBank/DDBJ databases">
        <authorList>
            <person name="Dougan E. K."/>
            <person name="Rhodes N."/>
            <person name="Thang M."/>
            <person name="Chan C."/>
        </authorList>
    </citation>
    <scope>NUCLEOTIDE SEQUENCE</scope>
</reference>
<evidence type="ECO:0000313" key="3">
    <source>
        <dbReference type="EMBL" id="CAE8636992.1"/>
    </source>
</evidence>
<dbReference type="Gene3D" id="3.40.50.880">
    <property type="match status" value="1"/>
</dbReference>
<evidence type="ECO:0000259" key="2">
    <source>
        <dbReference type="Pfam" id="PF01965"/>
    </source>
</evidence>
<comment type="caution">
    <text evidence="3">The sequence shown here is derived from an EMBL/GenBank/DDBJ whole genome shotgun (WGS) entry which is preliminary data.</text>
</comment>
<organism evidence="3 4">
    <name type="scientific">Polarella glacialis</name>
    <name type="common">Dinoflagellate</name>
    <dbReference type="NCBI Taxonomy" id="89957"/>
    <lineage>
        <taxon>Eukaryota</taxon>
        <taxon>Sar</taxon>
        <taxon>Alveolata</taxon>
        <taxon>Dinophyceae</taxon>
        <taxon>Suessiales</taxon>
        <taxon>Suessiaceae</taxon>
        <taxon>Polarella</taxon>
    </lineage>
</organism>
<dbReference type="OMA" id="PETATCY"/>
<protein>
    <recommendedName>
        <fullName evidence="2">DJ-1/PfpI domain-containing protein</fullName>
    </recommendedName>
</protein>
<dbReference type="AlphaFoldDB" id="A0A813HHP7"/>
<dbReference type="PANTHER" id="PTHR48094:SF12">
    <property type="entry name" value="PARKINSON DISEASE PROTEIN 7 HOMOLOG"/>
    <property type="match status" value="1"/>
</dbReference>
<dbReference type="PANTHER" id="PTHR48094">
    <property type="entry name" value="PROTEIN/NUCLEIC ACID DEGLYCASE DJ-1-RELATED"/>
    <property type="match status" value="1"/>
</dbReference>
<evidence type="ECO:0000256" key="1">
    <source>
        <dbReference type="SAM" id="Phobius"/>
    </source>
</evidence>
<gene>
    <name evidence="3" type="ORF">PGLA1383_LOCUS52392</name>
</gene>
<sequence length="151" mass="16363">MPNLQVKMSRGLKIVADCSIEDCAGKEWDAIVCPGGMPGAEHLRDSPALIELLKEQSKRSKVTAAMCASPAVVFSTHGLLPETATCYPNPKFKAMVPGWQEAQVVVDGHIITSQAAQAYLVAAGPVMFFVWLHAFIRSATAVCFSFYSQFQ</sequence>
<keyword evidence="4" id="KW-1185">Reference proteome</keyword>
<keyword evidence="1" id="KW-0812">Transmembrane</keyword>
<keyword evidence="1" id="KW-0472">Membrane</keyword>
<dbReference type="Proteomes" id="UP000654075">
    <property type="component" value="Unassembled WGS sequence"/>
</dbReference>
<dbReference type="InterPro" id="IPR002818">
    <property type="entry name" value="DJ-1/PfpI"/>
</dbReference>
<dbReference type="CDD" id="cd03135">
    <property type="entry name" value="GATase1_DJ-1"/>
    <property type="match status" value="1"/>
</dbReference>
<feature type="transmembrane region" description="Helical" evidence="1">
    <location>
        <begin position="128"/>
        <end position="147"/>
    </location>
</feature>
<dbReference type="EMBL" id="CAJNNV010031591">
    <property type="protein sequence ID" value="CAE8636992.1"/>
    <property type="molecule type" value="Genomic_DNA"/>
</dbReference>
<dbReference type="GO" id="GO:0005737">
    <property type="term" value="C:cytoplasm"/>
    <property type="evidence" value="ECO:0007669"/>
    <property type="project" value="TreeGrafter"/>
</dbReference>
<keyword evidence="1" id="KW-1133">Transmembrane helix</keyword>
<dbReference type="SUPFAM" id="SSF52317">
    <property type="entry name" value="Class I glutamine amidotransferase-like"/>
    <property type="match status" value="1"/>
</dbReference>
<dbReference type="GO" id="GO:1903189">
    <property type="term" value="P:glyoxal metabolic process"/>
    <property type="evidence" value="ECO:0007669"/>
    <property type="project" value="TreeGrafter"/>
</dbReference>
<feature type="domain" description="DJ-1/PfpI" evidence="2">
    <location>
        <begin position="4"/>
        <end position="118"/>
    </location>
</feature>
<name>A0A813HHP7_POLGL</name>